<comment type="caution">
    <text evidence="1">The sequence shown here is derived from an EMBL/GenBank/DDBJ whole genome shotgun (WGS) entry which is preliminary data.</text>
</comment>
<name>A0ACC2X4D5_9TREE</name>
<gene>
    <name evidence="1" type="ORF">QFC24_006084</name>
</gene>
<dbReference type="Proteomes" id="UP001234202">
    <property type="component" value="Unassembled WGS sequence"/>
</dbReference>
<sequence>MQDPNPRKAKTAGKNMVKRGRDVMRFFIGDPIRNMWSGLNGSEYCIEQLERPHHGTSSPLFPLDLQPKSRSYIFIMQAIAAGLSTEHQDAIPNPNLNPAAVGSHHAADNVNSVVSATAHYAGPKSSALHAVTPLLYSKVLSERTGHDVYLKLDCWQPSGSFKIRGIGAEIMSAYVKYGDKTHIVTSSGGNAGLAAAVASKTLGVKCTVIVPRRTEASIVRTLKELGAEVDNDKAEAWDDADKMARQILEREPEATYVHPFEGEALTKGHATLVDEIHVQLGEAGVKDSRPDMIVCSVGGGGLIRGIIHGIEATASAHPEFGKPQLVGVQDFGADSFSLSYNQWLRDGHQGEPSVISIPAIVSKATSMGAKTSSATALLAACRYSGLTTNPHANDSTTKSLLSTLVVDDAISGAAAAQFYKDHDIMVEMACGAALVPVYQKRILDRLLSESGEGPGTEATKKTIAIVVCGGSKIDKETLQQYEAEYGTADDGNSRVLLNGQSL</sequence>
<reference evidence="1" key="1">
    <citation type="submission" date="2023-04" db="EMBL/GenBank/DDBJ databases">
        <title>Draft Genome sequencing of Naganishia species isolated from polar environments using Oxford Nanopore Technology.</title>
        <authorList>
            <person name="Leo P."/>
            <person name="Venkateswaran K."/>
        </authorList>
    </citation>
    <scope>NUCLEOTIDE SEQUENCE</scope>
    <source>
        <strain evidence="1">DBVPG 5303</strain>
    </source>
</reference>
<keyword evidence="2" id="KW-1185">Reference proteome</keyword>
<proteinExistence type="predicted"/>
<dbReference type="EMBL" id="JASBWV010000027">
    <property type="protein sequence ID" value="KAJ9118885.1"/>
    <property type="molecule type" value="Genomic_DNA"/>
</dbReference>
<evidence type="ECO:0000313" key="1">
    <source>
        <dbReference type="EMBL" id="KAJ9118885.1"/>
    </source>
</evidence>
<organism evidence="1 2">
    <name type="scientific">Naganishia onofrii</name>
    <dbReference type="NCBI Taxonomy" id="1851511"/>
    <lineage>
        <taxon>Eukaryota</taxon>
        <taxon>Fungi</taxon>
        <taxon>Dikarya</taxon>
        <taxon>Basidiomycota</taxon>
        <taxon>Agaricomycotina</taxon>
        <taxon>Tremellomycetes</taxon>
        <taxon>Filobasidiales</taxon>
        <taxon>Filobasidiaceae</taxon>
        <taxon>Naganishia</taxon>
    </lineage>
</organism>
<accession>A0ACC2X4D5</accession>
<protein>
    <submittedName>
        <fullName evidence="1">Uncharacterized protein</fullName>
    </submittedName>
</protein>
<evidence type="ECO:0000313" key="2">
    <source>
        <dbReference type="Proteomes" id="UP001234202"/>
    </source>
</evidence>